<comment type="caution">
    <text evidence="1">The sequence shown here is derived from an EMBL/GenBank/DDBJ whole genome shotgun (WGS) entry which is preliminary data.</text>
</comment>
<dbReference type="EMBL" id="CAJOBI010006852">
    <property type="protein sequence ID" value="CAF4071069.1"/>
    <property type="molecule type" value="Genomic_DNA"/>
</dbReference>
<evidence type="ECO:0000313" key="1">
    <source>
        <dbReference type="EMBL" id="CAF4071069.1"/>
    </source>
</evidence>
<dbReference type="Proteomes" id="UP000676336">
    <property type="component" value="Unassembled WGS sequence"/>
</dbReference>
<dbReference type="AlphaFoldDB" id="A0A8S2PW03"/>
<sequence>MGSAFTQVYANIYMLAWEQDLIQHQAVKHEIYGRYIDDIFMTTNEPLEEITKELDHAAKKGGVGVGVGVGV</sequence>
<evidence type="ECO:0008006" key="3">
    <source>
        <dbReference type="Google" id="ProtNLM"/>
    </source>
</evidence>
<protein>
    <recommendedName>
        <fullName evidence="3">Reverse transcriptase</fullName>
    </recommendedName>
</protein>
<evidence type="ECO:0000313" key="2">
    <source>
        <dbReference type="Proteomes" id="UP000676336"/>
    </source>
</evidence>
<name>A0A8S2PW03_9BILA</name>
<reference evidence="1" key="1">
    <citation type="submission" date="2021-02" db="EMBL/GenBank/DDBJ databases">
        <authorList>
            <person name="Nowell W R."/>
        </authorList>
    </citation>
    <scope>NUCLEOTIDE SEQUENCE</scope>
</reference>
<accession>A0A8S2PW03</accession>
<organism evidence="1 2">
    <name type="scientific">Rotaria magnacalcarata</name>
    <dbReference type="NCBI Taxonomy" id="392030"/>
    <lineage>
        <taxon>Eukaryota</taxon>
        <taxon>Metazoa</taxon>
        <taxon>Spiralia</taxon>
        <taxon>Gnathifera</taxon>
        <taxon>Rotifera</taxon>
        <taxon>Eurotatoria</taxon>
        <taxon>Bdelloidea</taxon>
        <taxon>Philodinida</taxon>
        <taxon>Philodinidae</taxon>
        <taxon>Rotaria</taxon>
    </lineage>
</organism>
<gene>
    <name evidence="1" type="ORF">SMN809_LOCUS15747</name>
</gene>
<proteinExistence type="predicted"/>